<dbReference type="Gene3D" id="3.30.2350.10">
    <property type="entry name" value="Pseudouridine synthase"/>
    <property type="match status" value="1"/>
</dbReference>
<proteinExistence type="inferred from homology"/>
<evidence type="ECO:0000259" key="2">
    <source>
        <dbReference type="Pfam" id="PF00849"/>
    </source>
</evidence>
<accession>A0A4Y8AXH7</accession>
<gene>
    <name evidence="3" type="ORF">E2488_02460</name>
</gene>
<dbReference type="GO" id="GO:0009982">
    <property type="term" value="F:pseudouridine synthase activity"/>
    <property type="evidence" value="ECO:0007669"/>
    <property type="project" value="InterPro"/>
</dbReference>
<dbReference type="InterPro" id="IPR006224">
    <property type="entry name" value="PsdUridine_synth_RluA-like_CS"/>
</dbReference>
<name>A0A4Y8AXH7_9FLAO</name>
<dbReference type="PANTHER" id="PTHR21600">
    <property type="entry name" value="MITOCHONDRIAL RNA PSEUDOURIDINE SYNTHASE"/>
    <property type="match status" value="1"/>
</dbReference>
<dbReference type="InterPro" id="IPR020103">
    <property type="entry name" value="PsdUridine_synth_cat_dom_sf"/>
</dbReference>
<dbReference type="Proteomes" id="UP000298517">
    <property type="component" value="Unassembled WGS sequence"/>
</dbReference>
<dbReference type="EMBL" id="SNQI01000001">
    <property type="protein sequence ID" value="TEW76732.1"/>
    <property type="molecule type" value="Genomic_DNA"/>
</dbReference>
<dbReference type="InterPro" id="IPR050188">
    <property type="entry name" value="RluA_PseudoU_synthase"/>
</dbReference>
<reference evidence="3 4" key="1">
    <citation type="journal article" date="2011" name="J. Microbiol.">
        <title>Gramella jeungdoensis sp. nov., isolated from a solar saltern in Korea.</title>
        <authorList>
            <person name="Joung Y."/>
            <person name="Kim H."/>
            <person name="Jang T."/>
            <person name="Ahn T.S."/>
            <person name="Joh K."/>
        </authorList>
    </citation>
    <scope>NUCLEOTIDE SEQUENCE [LARGE SCALE GENOMIC DNA]</scope>
    <source>
        <strain evidence="3 4">KCTC 23123</strain>
    </source>
</reference>
<dbReference type="GO" id="GO:0140098">
    <property type="term" value="F:catalytic activity, acting on RNA"/>
    <property type="evidence" value="ECO:0007669"/>
    <property type="project" value="UniProtKB-ARBA"/>
</dbReference>
<evidence type="ECO:0000313" key="3">
    <source>
        <dbReference type="EMBL" id="TEW76732.1"/>
    </source>
</evidence>
<comment type="caution">
    <text evidence="3">The sequence shown here is derived from an EMBL/GenBank/DDBJ whole genome shotgun (WGS) entry which is preliminary data.</text>
</comment>
<organism evidence="3 4">
    <name type="scientific">Gramella jeungdoensis</name>
    <dbReference type="NCBI Taxonomy" id="708091"/>
    <lineage>
        <taxon>Bacteria</taxon>
        <taxon>Pseudomonadati</taxon>
        <taxon>Bacteroidota</taxon>
        <taxon>Flavobacteriia</taxon>
        <taxon>Flavobacteriales</taxon>
        <taxon>Flavobacteriaceae</taxon>
        <taxon>Christiangramia</taxon>
    </lineage>
</organism>
<sequence>MKIEILFEDNYCVIVNKPNNVLIHNSYYARNIKDATLLNLLKEQLNLELFPVHRLDRKTSGVLVLTKQKEYVAVFQELFNSNAIKKSYLGIVRGFVEEELNITSPVKNPDTKVYKDASTICIPLQKIELNIAVHPYEFSRYSLVKLLPETGRMHQLRIHMNKISRPIIGDYKYGDRFHNRMFENEFNCNNLFLHADSIQFSHPILNNKINVKATLPTDWSTIFKDFNWKF</sequence>
<protein>
    <submittedName>
        <fullName evidence="3">Pseudouridine synthase</fullName>
    </submittedName>
</protein>
<keyword evidence="4" id="KW-1185">Reference proteome</keyword>
<dbReference type="GO" id="GO:0003723">
    <property type="term" value="F:RNA binding"/>
    <property type="evidence" value="ECO:0007669"/>
    <property type="project" value="InterPro"/>
</dbReference>
<dbReference type="PANTHER" id="PTHR21600:SF87">
    <property type="entry name" value="RNA PSEUDOURIDYLATE SYNTHASE DOMAIN-CONTAINING PROTEIN 1"/>
    <property type="match status" value="1"/>
</dbReference>
<dbReference type="OrthoDB" id="9807829at2"/>
<dbReference type="InterPro" id="IPR006145">
    <property type="entry name" value="PsdUridine_synth_RsuA/RluA"/>
</dbReference>
<feature type="domain" description="Pseudouridine synthase RsuA/RluA-like" evidence="2">
    <location>
        <begin position="12"/>
        <end position="161"/>
    </location>
</feature>
<comment type="similarity">
    <text evidence="1">Belongs to the pseudouridine synthase RluA family.</text>
</comment>
<dbReference type="Pfam" id="PF00849">
    <property type="entry name" value="PseudoU_synth_2"/>
    <property type="match status" value="1"/>
</dbReference>
<dbReference type="AlphaFoldDB" id="A0A4Y8AXH7"/>
<dbReference type="GO" id="GO:0000455">
    <property type="term" value="P:enzyme-directed rRNA pseudouridine synthesis"/>
    <property type="evidence" value="ECO:0007669"/>
    <property type="project" value="TreeGrafter"/>
</dbReference>
<dbReference type="PROSITE" id="PS01129">
    <property type="entry name" value="PSI_RLU"/>
    <property type="match status" value="1"/>
</dbReference>
<evidence type="ECO:0000256" key="1">
    <source>
        <dbReference type="ARBA" id="ARBA00010876"/>
    </source>
</evidence>
<dbReference type="SUPFAM" id="SSF55120">
    <property type="entry name" value="Pseudouridine synthase"/>
    <property type="match status" value="1"/>
</dbReference>
<dbReference type="RefSeq" id="WP_134246742.1">
    <property type="nucleotide sequence ID" value="NZ_SNQI01000001.1"/>
</dbReference>
<evidence type="ECO:0000313" key="4">
    <source>
        <dbReference type="Proteomes" id="UP000298517"/>
    </source>
</evidence>